<dbReference type="OrthoDB" id="5880425at2"/>
<dbReference type="STRING" id="658445.H744_1c0120"/>
<dbReference type="EMBL" id="CP005973">
    <property type="protein sequence ID" value="AJR05149.1"/>
    <property type="molecule type" value="Genomic_DNA"/>
</dbReference>
<dbReference type="Proteomes" id="UP000032303">
    <property type="component" value="Chromosome 1"/>
</dbReference>
<dbReference type="PATRIC" id="fig|658445.3.peg.131"/>
<evidence type="ECO:0000313" key="1">
    <source>
        <dbReference type="EMBL" id="AJR05149.1"/>
    </source>
</evidence>
<keyword evidence="2" id="KW-1185">Reference proteome</keyword>
<gene>
    <name evidence="1" type="ORF">H744_1c0120</name>
</gene>
<name>A0A0C5WJ07_9GAMM</name>
<accession>A0A0C5WJ07</accession>
<dbReference type="HOGENOM" id="CLU_2700309_0_0_6"/>
<proteinExistence type="predicted"/>
<sequence>MAADFDSMLPELKEFTIPDTPFKVVDPTGLPDDTRKAFDDFLAGSTLPQAFCAYSHDYSQFCKMVRNGDINIG</sequence>
<evidence type="ECO:0000313" key="2">
    <source>
        <dbReference type="Proteomes" id="UP000032303"/>
    </source>
</evidence>
<dbReference type="KEGG" id="pgb:H744_1c0120"/>
<dbReference type="AlphaFoldDB" id="A0A0C5WJ07"/>
<organism evidence="1 2">
    <name type="scientific">Photobacterium gaetbulicola Gung47</name>
    <dbReference type="NCBI Taxonomy" id="658445"/>
    <lineage>
        <taxon>Bacteria</taxon>
        <taxon>Pseudomonadati</taxon>
        <taxon>Pseudomonadota</taxon>
        <taxon>Gammaproteobacteria</taxon>
        <taxon>Vibrionales</taxon>
        <taxon>Vibrionaceae</taxon>
        <taxon>Photobacterium</taxon>
    </lineage>
</organism>
<protein>
    <submittedName>
        <fullName evidence="1">Uncharacterized protein</fullName>
    </submittedName>
</protein>
<reference evidence="1 2" key="1">
    <citation type="submission" date="2013-05" db="EMBL/GenBank/DDBJ databases">
        <title>Complete genome sequence of the lipase-producing bacterium Photobacterium gaetbulicola Gung47.</title>
        <authorList>
            <person name="Kim Y.-O."/>
        </authorList>
    </citation>
    <scope>NUCLEOTIDE SEQUENCE [LARGE SCALE GENOMIC DNA]</scope>
    <source>
        <strain evidence="1 2">Gung47</strain>
    </source>
</reference>